<evidence type="ECO:0000313" key="7">
    <source>
        <dbReference type="Proteomes" id="UP000053617"/>
    </source>
</evidence>
<organism evidence="6 7">
    <name type="scientific">Rhinocladiella mackenziei CBS 650.93</name>
    <dbReference type="NCBI Taxonomy" id="1442369"/>
    <lineage>
        <taxon>Eukaryota</taxon>
        <taxon>Fungi</taxon>
        <taxon>Dikarya</taxon>
        <taxon>Ascomycota</taxon>
        <taxon>Pezizomycotina</taxon>
        <taxon>Eurotiomycetes</taxon>
        <taxon>Chaetothyriomycetidae</taxon>
        <taxon>Chaetothyriales</taxon>
        <taxon>Herpotrichiellaceae</taxon>
        <taxon>Rhinocladiella</taxon>
    </lineage>
</organism>
<feature type="repeat" description="ANK" evidence="4">
    <location>
        <begin position="1"/>
        <end position="31"/>
    </location>
</feature>
<evidence type="ECO:0000256" key="2">
    <source>
        <dbReference type="ARBA" id="ARBA00022737"/>
    </source>
</evidence>
<keyword evidence="2" id="KW-0677">Repeat</keyword>
<keyword evidence="3 4" id="KW-0040">ANK repeat</keyword>
<dbReference type="SUPFAM" id="SSF48403">
    <property type="entry name" value="Ankyrin repeat"/>
    <property type="match status" value="1"/>
</dbReference>
<evidence type="ECO:0000256" key="5">
    <source>
        <dbReference type="SAM" id="MobiDB-lite"/>
    </source>
</evidence>
<dbReference type="SMART" id="SM00248">
    <property type="entry name" value="ANK"/>
    <property type="match status" value="3"/>
</dbReference>
<dbReference type="PANTHER" id="PTHR24161:SF85">
    <property type="entry name" value="PALMITOYLTRANSFERASE HIP14"/>
    <property type="match status" value="1"/>
</dbReference>
<feature type="compositionally biased region" description="Polar residues" evidence="5">
    <location>
        <begin position="244"/>
        <end position="253"/>
    </location>
</feature>
<feature type="region of interest" description="Disordered" evidence="5">
    <location>
        <begin position="182"/>
        <end position="255"/>
    </location>
</feature>
<dbReference type="OrthoDB" id="4772757at2759"/>
<dbReference type="Pfam" id="PF12796">
    <property type="entry name" value="Ank_2"/>
    <property type="match status" value="1"/>
</dbReference>
<evidence type="ECO:0000256" key="3">
    <source>
        <dbReference type="ARBA" id="ARBA00023043"/>
    </source>
</evidence>
<proteinExistence type="predicted"/>
<feature type="repeat" description="ANK" evidence="4">
    <location>
        <begin position="32"/>
        <end position="64"/>
    </location>
</feature>
<dbReference type="GO" id="GO:0019706">
    <property type="term" value="F:protein-cysteine S-palmitoyltransferase activity"/>
    <property type="evidence" value="ECO:0007669"/>
    <property type="project" value="UniProtKB-EC"/>
</dbReference>
<dbReference type="Proteomes" id="UP000053617">
    <property type="component" value="Unassembled WGS sequence"/>
</dbReference>
<dbReference type="InterPro" id="IPR036770">
    <property type="entry name" value="Ankyrin_rpt-contain_sf"/>
</dbReference>
<evidence type="ECO:0000313" key="6">
    <source>
        <dbReference type="EMBL" id="KIX07222.1"/>
    </source>
</evidence>
<keyword evidence="7" id="KW-1185">Reference proteome</keyword>
<dbReference type="STRING" id="1442369.A0A0D2FY47"/>
<dbReference type="PANTHER" id="PTHR24161">
    <property type="entry name" value="ANK_REP_REGION DOMAIN-CONTAINING PROTEIN-RELATED"/>
    <property type="match status" value="1"/>
</dbReference>
<dbReference type="InterPro" id="IPR002110">
    <property type="entry name" value="Ankyrin_rpt"/>
</dbReference>
<dbReference type="PROSITE" id="PS50088">
    <property type="entry name" value="ANK_REPEAT"/>
    <property type="match status" value="2"/>
</dbReference>
<dbReference type="VEuPathDB" id="FungiDB:Z518_01875"/>
<accession>A0A0D2FY47</accession>
<evidence type="ECO:0000256" key="4">
    <source>
        <dbReference type="PROSITE-ProRule" id="PRU00023"/>
    </source>
</evidence>
<dbReference type="HOGENOM" id="CLU_855675_0_0_1"/>
<feature type="compositionally biased region" description="Polar residues" evidence="5">
    <location>
        <begin position="200"/>
        <end position="219"/>
    </location>
</feature>
<reference evidence="6 7" key="1">
    <citation type="submission" date="2015-01" db="EMBL/GenBank/DDBJ databases">
        <title>The Genome Sequence of Rhinocladiella mackenzie CBS 650.93.</title>
        <authorList>
            <consortium name="The Broad Institute Genomics Platform"/>
            <person name="Cuomo C."/>
            <person name="de Hoog S."/>
            <person name="Gorbushina A."/>
            <person name="Stielow B."/>
            <person name="Teixiera M."/>
            <person name="Abouelleil A."/>
            <person name="Chapman S.B."/>
            <person name="Priest M."/>
            <person name="Young S.K."/>
            <person name="Wortman J."/>
            <person name="Nusbaum C."/>
            <person name="Birren B."/>
        </authorList>
    </citation>
    <scope>NUCLEOTIDE SEQUENCE [LARGE SCALE GENOMIC DNA]</scope>
    <source>
        <strain evidence="6 7">CBS 650.93</strain>
    </source>
</reference>
<dbReference type="AlphaFoldDB" id="A0A0D2FY47"/>
<protein>
    <recommendedName>
        <fullName evidence="1">protein S-acyltransferase</fullName>
        <ecNumber evidence="1">2.3.1.225</ecNumber>
    </recommendedName>
</protein>
<gene>
    <name evidence="6" type="ORF">Z518_01875</name>
</gene>
<evidence type="ECO:0000256" key="1">
    <source>
        <dbReference type="ARBA" id="ARBA00012210"/>
    </source>
</evidence>
<dbReference type="EC" id="2.3.1.225" evidence="1"/>
<dbReference type="PROSITE" id="PS50297">
    <property type="entry name" value="ANK_REP_REGION"/>
    <property type="match status" value="2"/>
</dbReference>
<dbReference type="Gene3D" id="1.25.40.20">
    <property type="entry name" value="Ankyrin repeat-containing domain"/>
    <property type="match status" value="1"/>
</dbReference>
<dbReference type="RefSeq" id="XP_013274358.1">
    <property type="nucleotide sequence ID" value="XM_013418904.1"/>
</dbReference>
<name>A0A0D2FY47_9EURO</name>
<dbReference type="EMBL" id="KN847476">
    <property type="protein sequence ID" value="KIX07222.1"/>
    <property type="molecule type" value="Genomic_DNA"/>
</dbReference>
<dbReference type="GeneID" id="25289946"/>
<sequence>MTALQIASAEGHRNVVKLLLKARADVNTSSSLHRTALLAAASRGQVEVARILIQYGADVNAKGGQYGNPLQTAAVVCKTEMARILLDAGASVHARGKALFVCLWTGGADINAPGEILGTALEAAKGTSRFDVFDLLLSYGAPAPDLKVSNPKVQVVQMLSEGVSGDTQRDENVGVDEALENPITFAGPQTSEESLRLDGSQDTASIDTSRPNVANNTSGPPDGRPPPSLSIPGKHHDDARSAWPTPSSSSLDLSNWPLPAPPPLLLNGLPVLTNKSSKTSSRFRDESFKLSHRDYTVACICPMAIELAPVDPTLPTIGARNAYTM</sequence>